<feature type="domain" description="CN hydrolase" evidence="2">
    <location>
        <begin position="5"/>
        <end position="243"/>
    </location>
</feature>
<keyword evidence="1 3" id="KW-0378">Hydrolase</keyword>
<dbReference type="CDD" id="cd07197">
    <property type="entry name" value="nitrilase"/>
    <property type="match status" value="1"/>
</dbReference>
<dbReference type="GO" id="GO:0016811">
    <property type="term" value="F:hydrolase activity, acting on carbon-nitrogen (but not peptide) bonds, in linear amides"/>
    <property type="evidence" value="ECO:0007669"/>
    <property type="project" value="UniProtKB-ARBA"/>
</dbReference>
<evidence type="ECO:0000256" key="1">
    <source>
        <dbReference type="ARBA" id="ARBA00022801"/>
    </source>
</evidence>
<dbReference type="SUPFAM" id="SSF56317">
    <property type="entry name" value="Carbon-nitrogen hydrolase"/>
    <property type="match status" value="1"/>
</dbReference>
<keyword evidence="4" id="KW-1185">Reference proteome</keyword>
<dbReference type="EMBL" id="JAJOMB010000016">
    <property type="protein sequence ID" value="MCD5314350.1"/>
    <property type="molecule type" value="Genomic_DNA"/>
</dbReference>
<proteinExistence type="predicted"/>
<dbReference type="Pfam" id="PF00795">
    <property type="entry name" value="CN_hydrolase"/>
    <property type="match status" value="1"/>
</dbReference>
<dbReference type="InterPro" id="IPR050345">
    <property type="entry name" value="Aliph_Amidase/BUP"/>
</dbReference>
<name>A0A9X1SWS6_9ACTN</name>
<dbReference type="RefSeq" id="WP_231446785.1">
    <property type="nucleotide sequence ID" value="NZ_JAJOMB010000016.1"/>
</dbReference>
<dbReference type="PROSITE" id="PS50263">
    <property type="entry name" value="CN_HYDROLASE"/>
    <property type="match status" value="1"/>
</dbReference>
<reference evidence="3" key="1">
    <citation type="submission" date="2021-11" db="EMBL/GenBank/DDBJ databases">
        <title>Streptomyces corallinus and Kineosporia corallina sp. nov., two new coral-derived marine actinobacteria.</title>
        <authorList>
            <person name="Buangrab K."/>
            <person name="Sutthacheep M."/>
            <person name="Yeemin T."/>
            <person name="Harunari E."/>
            <person name="Igarashi Y."/>
            <person name="Sripreechasak P."/>
            <person name="Kanchanasin P."/>
            <person name="Tanasupawat S."/>
            <person name="Phongsopitanun W."/>
        </authorList>
    </citation>
    <scope>NUCLEOTIDE SEQUENCE</scope>
    <source>
        <strain evidence="3">JCM 31032</strain>
    </source>
</reference>
<dbReference type="AlphaFoldDB" id="A0A9X1SWS6"/>
<evidence type="ECO:0000313" key="3">
    <source>
        <dbReference type="EMBL" id="MCD5314350.1"/>
    </source>
</evidence>
<evidence type="ECO:0000313" key="4">
    <source>
        <dbReference type="Proteomes" id="UP001138997"/>
    </source>
</evidence>
<dbReference type="PANTHER" id="PTHR43674:SF2">
    <property type="entry name" value="BETA-UREIDOPROPIONASE"/>
    <property type="match status" value="1"/>
</dbReference>
<dbReference type="Gene3D" id="3.60.110.10">
    <property type="entry name" value="Carbon-nitrogen hydrolase"/>
    <property type="match status" value="1"/>
</dbReference>
<organism evidence="3 4">
    <name type="scientific">Kineosporia babensis</name>
    <dbReference type="NCBI Taxonomy" id="499548"/>
    <lineage>
        <taxon>Bacteria</taxon>
        <taxon>Bacillati</taxon>
        <taxon>Actinomycetota</taxon>
        <taxon>Actinomycetes</taxon>
        <taxon>Kineosporiales</taxon>
        <taxon>Kineosporiaceae</taxon>
        <taxon>Kineosporia</taxon>
    </lineage>
</organism>
<evidence type="ECO:0000259" key="2">
    <source>
        <dbReference type="PROSITE" id="PS50263"/>
    </source>
</evidence>
<comment type="caution">
    <text evidence="3">The sequence shown here is derived from an EMBL/GenBank/DDBJ whole genome shotgun (WGS) entry which is preliminary data.</text>
</comment>
<dbReference type="InterPro" id="IPR003010">
    <property type="entry name" value="C-N_Hydrolase"/>
</dbReference>
<accession>A0A9X1SWS6</accession>
<gene>
    <name evidence="3" type="ORF">LR394_25930</name>
</gene>
<dbReference type="InterPro" id="IPR036526">
    <property type="entry name" value="C-N_Hydrolase_sf"/>
</dbReference>
<protein>
    <submittedName>
        <fullName evidence="3">Carbon-nitrogen hydrolase family protein</fullName>
    </submittedName>
</protein>
<dbReference type="Proteomes" id="UP001138997">
    <property type="component" value="Unassembled WGS sequence"/>
</dbReference>
<sequence length="244" mass="25398">MTPPLTVAAVQSVPVTGDVVENLARAEYLLAQVPEADLVVFPELSLTGYDLDLLKNDPRAWFRPGDERLDPIREAVAARGACVVLGAPVEVKGRRHIASLVLTGIGPDVVAPKTYLHGAENDLVEPGAGPVVLAVADWKIALAVCFDTSVPEHAGAAGTAGAQVYVASVLYTAGEERKMADRMAARARDNGMWSVAANLGGHPVGERSSGGTGVWAPDGTLRAGATGRDEEIVIEILHAQTGPA</sequence>
<dbReference type="PANTHER" id="PTHR43674">
    <property type="entry name" value="NITRILASE C965.09-RELATED"/>
    <property type="match status" value="1"/>
</dbReference>